<dbReference type="SUPFAM" id="SSF48726">
    <property type="entry name" value="Immunoglobulin"/>
    <property type="match status" value="1"/>
</dbReference>
<sequence>MRTKNLALPECCVIYAPRSPRQRHTTGVRDATVVRAAFVREMSSGALSPISPDPARLSLSLSDGIQIYRSLDPEFQSPLSSAPGGESLATLPEKKLRQELNITSFKLKDWSANNDSNTKLVISTAALSPQADYPNAGPKINPRKIRDFPHEFDAASHRRGQYREAYGYDPASPRESLYQNQKIDHQNEQSRQRESYRDWTESNHAGIRSYGNPQTYETSHGPLDETIVKITKLDVPAIVKNGEDVDLRCHFELLGKKNKLYTVNWWRGANQFYNYKANKKGPKSAYTFDGISVDEELSTSSTVRLRNVSEKTSGTYKCEVMAEGPAFKTAVEKQTMTVIVPPEVVRIKTLWDGLASHMYRVDDLVDLNCTAIGAKPRADLSKLTNELNDLDSLPFPDYEDQNGRVTSSIGLKFLAPKYFEDLTATVTCVANVAGYRTTEDRKLYLDSSATYHHIFARACGMFNVVCGMWERERERRSDYVPSVQANLRSKRGGGMDVLGGRVG</sequence>
<dbReference type="InterPro" id="IPR007110">
    <property type="entry name" value="Ig-like_dom"/>
</dbReference>
<dbReference type="InterPro" id="IPR036179">
    <property type="entry name" value="Ig-like_dom_sf"/>
</dbReference>
<gene>
    <name evidence="2" type="ORF">HAZT_HAZT010139</name>
</gene>
<dbReference type="PANTHER" id="PTHR21261:SF15">
    <property type="entry name" value="BEATEN PATH IIIA, ISOFORM D-RELATED"/>
    <property type="match status" value="1"/>
</dbReference>
<reference evidence="2" key="1">
    <citation type="submission" date="2014-08" db="EMBL/GenBank/DDBJ databases">
        <authorList>
            <person name="Murali S."/>
            <person name="Richards S."/>
            <person name="Bandaranaike D."/>
            <person name="Bellair M."/>
            <person name="Blankenburg K."/>
            <person name="Chao H."/>
            <person name="Dinh H."/>
            <person name="Doddapaneni H."/>
            <person name="Dugan-Rocha S."/>
            <person name="Elkadiri S."/>
            <person name="Gnanaolivu R."/>
            <person name="Hughes D."/>
            <person name="Lee S."/>
            <person name="Li M."/>
            <person name="Ming W."/>
            <person name="Munidasa M."/>
            <person name="Muniz J."/>
            <person name="Nguyen L."/>
            <person name="Osuji N."/>
            <person name="Pu L.-L."/>
            <person name="Puazo M."/>
            <person name="Skinner E."/>
            <person name="Qu C."/>
            <person name="Quiroz J."/>
            <person name="Raj R."/>
            <person name="Weissenberger G."/>
            <person name="Xin Y."/>
            <person name="Zou X."/>
            <person name="Han Y."/>
            <person name="Worley K."/>
            <person name="Muzny D."/>
            <person name="Gibbs R."/>
        </authorList>
    </citation>
    <scope>NUCLEOTIDE SEQUENCE</scope>
    <source>
        <strain evidence="2">HAZT.00-mixed</strain>
        <tissue evidence="2">Whole organism</tissue>
    </source>
</reference>
<protein>
    <recommendedName>
        <fullName evidence="1">Ig-like domain-containing protein</fullName>
    </recommendedName>
</protein>
<dbReference type="Proteomes" id="UP000711488">
    <property type="component" value="Unassembled WGS sequence"/>
</dbReference>
<evidence type="ECO:0000259" key="1">
    <source>
        <dbReference type="PROSITE" id="PS50835"/>
    </source>
</evidence>
<dbReference type="Gene3D" id="2.60.40.10">
    <property type="entry name" value="Immunoglobulins"/>
    <property type="match status" value="1"/>
</dbReference>
<dbReference type="PROSITE" id="PS50835">
    <property type="entry name" value="IG_LIKE"/>
    <property type="match status" value="1"/>
</dbReference>
<comment type="caution">
    <text evidence="2">The sequence shown here is derived from an EMBL/GenBank/DDBJ whole genome shotgun (WGS) entry which is preliminary data.</text>
</comment>
<dbReference type="InterPro" id="IPR013106">
    <property type="entry name" value="Ig_V-set"/>
</dbReference>
<proteinExistence type="predicted"/>
<organism evidence="2">
    <name type="scientific">Hyalella azteca</name>
    <name type="common">Amphipod</name>
    <dbReference type="NCBI Taxonomy" id="294128"/>
    <lineage>
        <taxon>Eukaryota</taxon>
        <taxon>Metazoa</taxon>
        <taxon>Ecdysozoa</taxon>
        <taxon>Arthropoda</taxon>
        <taxon>Crustacea</taxon>
        <taxon>Multicrustacea</taxon>
        <taxon>Malacostraca</taxon>
        <taxon>Eumalacostraca</taxon>
        <taxon>Peracarida</taxon>
        <taxon>Amphipoda</taxon>
        <taxon>Senticaudata</taxon>
        <taxon>Talitrida</taxon>
        <taxon>Talitroidea</taxon>
        <taxon>Hyalellidae</taxon>
        <taxon>Hyalella</taxon>
    </lineage>
</organism>
<name>A0A6A0H8W4_HYAAZ</name>
<dbReference type="EMBL" id="JQDR03004222">
    <property type="protein sequence ID" value="KAA0202132.1"/>
    <property type="molecule type" value="Genomic_DNA"/>
</dbReference>
<reference evidence="2" key="2">
    <citation type="journal article" date="2018" name="Environ. Sci. Technol.">
        <title>The Toxicogenome of Hyalella azteca: A Model for Sediment Ecotoxicology and Evolutionary Toxicology.</title>
        <authorList>
            <person name="Poynton H.C."/>
            <person name="Hasenbein S."/>
            <person name="Benoit J.B."/>
            <person name="Sepulveda M.S."/>
            <person name="Poelchau M.F."/>
            <person name="Hughes D.S.T."/>
            <person name="Murali S.C."/>
            <person name="Chen S."/>
            <person name="Glastad K.M."/>
            <person name="Goodisman M.A.D."/>
            <person name="Werren J.H."/>
            <person name="Vineis J.H."/>
            <person name="Bowen J.L."/>
            <person name="Friedrich M."/>
            <person name="Jones J."/>
            <person name="Robertson H.M."/>
            <person name="Feyereisen R."/>
            <person name="Mechler-Hickson A."/>
            <person name="Mathers N."/>
            <person name="Lee C.E."/>
            <person name="Colbourne J.K."/>
            <person name="Biales A."/>
            <person name="Johnston J.S."/>
            <person name="Wellborn G.A."/>
            <person name="Rosendale A.J."/>
            <person name="Cridge A.G."/>
            <person name="Munoz-Torres M.C."/>
            <person name="Bain P.A."/>
            <person name="Manny A.R."/>
            <person name="Major K.M."/>
            <person name="Lambert F.N."/>
            <person name="Vulpe C.D."/>
            <person name="Tuck P."/>
            <person name="Blalock B.J."/>
            <person name="Lin Y.Y."/>
            <person name="Smith M.E."/>
            <person name="Ochoa-Acuna H."/>
            <person name="Chen M.M."/>
            <person name="Childers C.P."/>
            <person name="Qu J."/>
            <person name="Dugan S."/>
            <person name="Lee S.L."/>
            <person name="Chao H."/>
            <person name="Dinh H."/>
            <person name="Han Y."/>
            <person name="Doddapaneni H."/>
            <person name="Worley K.C."/>
            <person name="Muzny D.M."/>
            <person name="Gibbs R.A."/>
            <person name="Richards S."/>
        </authorList>
    </citation>
    <scope>NUCLEOTIDE SEQUENCE</scope>
    <source>
        <strain evidence="2">HAZT.00-mixed</strain>
        <tissue evidence="2">Whole organism</tissue>
    </source>
</reference>
<dbReference type="PANTHER" id="PTHR21261">
    <property type="entry name" value="BEAT PROTEIN"/>
    <property type="match status" value="1"/>
</dbReference>
<dbReference type="InterPro" id="IPR003599">
    <property type="entry name" value="Ig_sub"/>
</dbReference>
<evidence type="ECO:0000313" key="2">
    <source>
        <dbReference type="EMBL" id="KAA0202132.1"/>
    </source>
</evidence>
<reference evidence="2" key="3">
    <citation type="submission" date="2019-06" db="EMBL/GenBank/DDBJ databases">
        <authorList>
            <person name="Poynton C."/>
            <person name="Hasenbein S."/>
            <person name="Benoit J.B."/>
            <person name="Sepulveda M.S."/>
            <person name="Poelchau M.F."/>
            <person name="Murali S.C."/>
            <person name="Chen S."/>
            <person name="Glastad K.M."/>
            <person name="Werren J.H."/>
            <person name="Vineis J.H."/>
            <person name="Bowen J.L."/>
            <person name="Friedrich M."/>
            <person name="Jones J."/>
            <person name="Robertson H.M."/>
            <person name="Feyereisen R."/>
            <person name="Mechler-Hickson A."/>
            <person name="Mathers N."/>
            <person name="Lee C.E."/>
            <person name="Colbourne J.K."/>
            <person name="Biales A."/>
            <person name="Johnston J.S."/>
            <person name="Wellborn G.A."/>
            <person name="Rosendale A.J."/>
            <person name="Cridge A.G."/>
            <person name="Munoz-Torres M.C."/>
            <person name="Bain P.A."/>
            <person name="Manny A.R."/>
            <person name="Major K.M."/>
            <person name="Lambert F.N."/>
            <person name="Vulpe C.D."/>
            <person name="Tuck P."/>
            <person name="Blalock B.J."/>
            <person name="Lin Y.-Y."/>
            <person name="Smith M.E."/>
            <person name="Ochoa-Acuna H."/>
            <person name="Chen M.-J.M."/>
            <person name="Childers C.P."/>
            <person name="Qu J."/>
            <person name="Dugan S."/>
            <person name="Lee S.L."/>
            <person name="Chao H."/>
            <person name="Dinh H."/>
            <person name="Han Y."/>
            <person name="Doddapaneni H."/>
            <person name="Worley K.C."/>
            <person name="Muzny D.M."/>
            <person name="Gibbs R.A."/>
            <person name="Richards S."/>
        </authorList>
    </citation>
    <scope>NUCLEOTIDE SEQUENCE</scope>
    <source>
        <strain evidence="2">HAZT.00-mixed</strain>
        <tissue evidence="2">Whole organism</tissue>
    </source>
</reference>
<dbReference type="SMART" id="SM00409">
    <property type="entry name" value="IG"/>
    <property type="match status" value="1"/>
</dbReference>
<accession>A0A6A0H8W4</accession>
<feature type="domain" description="Ig-like" evidence="1">
    <location>
        <begin position="213"/>
        <end position="337"/>
    </location>
</feature>
<dbReference type="AlphaFoldDB" id="A0A6A0H8W4"/>
<dbReference type="InterPro" id="IPR013783">
    <property type="entry name" value="Ig-like_fold"/>
</dbReference>
<dbReference type="Pfam" id="PF07686">
    <property type="entry name" value="V-set"/>
    <property type="match status" value="1"/>
</dbReference>